<dbReference type="EMBL" id="BK015564">
    <property type="protein sequence ID" value="DAE13144.1"/>
    <property type="molecule type" value="Genomic_DNA"/>
</dbReference>
<accession>A0A8S5Q2C9</accession>
<sequence>MPQWERWQGELLHSLQDIITYSHLGLVFTLIPNEEISIDQEEKDLHLSIKAMVYKKYYNSISPPRWTWNDSLASAKNNLMVFINEWLKRRGLM</sequence>
<reference evidence="1" key="1">
    <citation type="journal article" date="2021" name="Proc. Natl. Acad. Sci. U.S.A.">
        <title>A Catalog of Tens of Thousands of Viruses from Human Metagenomes Reveals Hidden Associations with Chronic Diseases.</title>
        <authorList>
            <person name="Tisza M.J."/>
            <person name="Buck C.B."/>
        </authorList>
    </citation>
    <scope>NUCLEOTIDE SEQUENCE</scope>
    <source>
        <strain evidence="1">CtLqe90</strain>
    </source>
</reference>
<name>A0A8S5Q2C9_9CAUD</name>
<protein>
    <submittedName>
        <fullName evidence="1">Uncharacterized protein</fullName>
    </submittedName>
</protein>
<organism evidence="1">
    <name type="scientific">Siphoviridae sp. ctLqe90</name>
    <dbReference type="NCBI Taxonomy" id="2825456"/>
    <lineage>
        <taxon>Viruses</taxon>
        <taxon>Duplodnaviria</taxon>
        <taxon>Heunggongvirae</taxon>
        <taxon>Uroviricota</taxon>
        <taxon>Caudoviricetes</taxon>
    </lineage>
</organism>
<proteinExistence type="predicted"/>
<evidence type="ECO:0000313" key="1">
    <source>
        <dbReference type="EMBL" id="DAE13144.1"/>
    </source>
</evidence>